<dbReference type="EMBL" id="CP003418">
    <property type="protein sequence ID" value="AFH47817.1"/>
    <property type="molecule type" value="Genomic_DNA"/>
</dbReference>
<keyword evidence="2" id="KW-1185">Reference proteome</keyword>
<dbReference type="InterPro" id="IPR009679">
    <property type="entry name" value="Phage_186_CII-like"/>
</dbReference>
<dbReference type="HOGENOM" id="CLU_1692231_0_0_10"/>
<dbReference type="OrthoDB" id="6688863at2"/>
<dbReference type="AlphaFoldDB" id="I0AFR0"/>
<proteinExistence type="predicted"/>
<dbReference type="STRING" id="945713.IALB_0103"/>
<evidence type="ECO:0000313" key="2">
    <source>
        <dbReference type="Proteomes" id="UP000007394"/>
    </source>
</evidence>
<dbReference type="Proteomes" id="UP000007394">
    <property type="component" value="Chromosome"/>
</dbReference>
<protein>
    <submittedName>
        <fullName evidence="1">Uncharacterized protein</fullName>
    </submittedName>
</protein>
<organism evidence="1 2">
    <name type="scientific">Ignavibacterium album (strain DSM 19864 / JCM 16511 / NBRC 101810 / Mat9-16)</name>
    <dbReference type="NCBI Taxonomy" id="945713"/>
    <lineage>
        <taxon>Bacteria</taxon>
        <taxon>Pseudomonadati</taxon>
        <taxon>Ignavibacteriota</taxon>
        <taxon>Ignavibacteria</taxon>
        <taxon>Ignavibacteriales</taxon>
        <taxon>Ignavibacteriaceae</taxon>
        <taxon>Ignavibacterium</taxon>
    </lineage>
</organism>
<gene>
    <name evidence="1" type="ordered locus">IALB_0103</name>
</gene>
<name>I0AFR0_IGNAJ</name>
<dbReference type="Pfam" id="PF06892">
    <property type="entry name" value="Phage_CP76"/>
    <property type="match status" value="1"/>
</dbReference>
<dbReference type="RefSeq" id="WP_014558977.1">
    <property type="nucleotide sequence ID" value="NC_017464.1"/>
</dbReference>
<dbReference type="KEGG" id="ial:IALB_0103"/>
<evidence type="ECO:0000313" key="1">
    <source>
        <dbReference type="EMBL" id="AFH47817.1"/>
    </source>
</evidence>
<dbReference type="GO" id="GO:0003677">
    <property type="term" value="F:DNA binding"/>
    <property type="evidence" value="ECO:0007669"/>
    <property type="project" value="InterPro"/>
</dbReference>
<dbReference type="eggNOG" id="ENOG5033VPB">
    <property type="taxonomic scope" value="Bacteria"/>
</dbReference>
<reference evidence="1 2" key="1">
    <citation type="journal article" date="2012" name="Front. Microbiol.">
        <title>Complete genome of Ignavibacterium album, a metabolically versatile, flagellated, facultative anaerobe from the phylum Chlorobi.</title>
        <authorList>
            <person name="Liu Z."/>
            <person name="Frigaard N.-U."/>
            <person name="Vogl K."/>
            <person name="Iino T."/>
            <person name="Ohkuma M."/>
            <person name="Overmann J."/>
            <person name="Bryant D.A."/>
        </authorList>
    </citation>
    <scope>NUCLEOTIDE SEQUENCE [LARGE SCALE GENOMIC DNA]</scope>
    <source>
        <strain evidence="2">DSM 19864 / JCM 16511 / NBRC 101810 / Mat9-16</strain>
    </source>
</reference>
<sequence>MAHSKSIKTILYETIHRNKKSVDQIADEIGISSNYLYRAGLPLDENGVRFPLDYLIPLMKATGNYEILEKIAWICGFLLVKEPKVRTPKTEGTELINDYQDATTLAIRNLKKFLDKPTDSNYNDVINALQLVMTKSAEAKKYCNKHYQGQMELEL</sequence>
<accession>I0AFR0</accession>